<feature type="region of interest" description="Disordered" evidence="4">
    <location>
        <begin position="233"/>
        <end position="257"/>
    </location>
</feature>
<dbReference type="SMART" id="SM00866">
    <property type="entry name" value="UTRA"/>
    <property type="match status" value="1"/>
</dbReference>
<feature type="domain" description="HTH gntR-type" evidence="5">
    <location>
        <begin position="6"/>
        <end position="74"/>
    </location>
</feature>
<dbReference type="Pfam" id="PF00392">
    <property type="entry name" value="GntR"/>
    <property type="match status" value="1"/>
</dbReference>
<evidence type="ECO:0000256" key="3">
    <source>
        <dbReference type="ARBA" id="ARBA00023163"/>
    </source>
</evidence>
<dbReference type="InterPro" id="IPR036390">
    <property type="entry name" value="WH_DNA-bd_sf"/>
</dbReference>
<dbReference type="FunFam" id="1.10.10.10:FF:000079">
    <property type="entry name" value="GntR family transcriptional regulator"/>
    <property type="match status" value="1"/>
</dbReference>
<dbReference type="InterPro" id="IPR036388">
    <property type="entry name" value="WH-like_DNA-bd_sf"/>
</dbReference>
<dbReference type="GO" id="GO:0003677">
    <property type="term" value="F:DNA binding"/>
    <property type="evidence" value="ECO:0007669"/>
    <property type="project" value="UniProtKB-KW"/>
</dbReference>
<protein>
    <submittedName>
        <fullName evidence="6">UTRA domain-containing protein</fullName>
    </submittedName>
</protein>
<dbReference type="AlphaFoldDB" id="A0A6I0DK46"/>
<dbReference type="CDD" id="cd07377">
    <property type="entry name" value="WHTH_GntR"/>
    <property type="match status" value="1"/>
</dbReference>
<dbReference type="PRINTS" id="PR00035">
    <property type="entry name" value="HTHGNTR"/>
</dbReference>
<dbReference type="SUPFAM" id="SSF46785">
    <property type="entry name" value="Winged helix' DNA-binding domain"/>
    <property type="match status" value="1"/>
</dbReference>
<dbReference type="SMART" id="SM00345">
    <property type="entry name" value="HTH_GNTR"/>
    <property type="match status" value="1"/>
</dbReference>
<evidence type="ECO:0000313" key="7">
    <source>
        <dbReference type="Proteomes" id="UP000441102"/>
    </source>
</evidence>
<dbReference type="SUPFAM" id="SSF64288">
    <property type="entry name" value="Chorismate lyase-like"/>
    <property type="match status" value="1"/>
</dbReference>
<dbReference type="InterPro" id="IPR011663">
    <property type="entry name" value="UTRA"/>
</dbReference>
<keyword evidence="2" id="KW-0238">DNA-binding</keyword>
<dbReference type="Proteomes" id="UP000441102">
    <property type="component" value="Unassembled WGS sequence"/>
</dbReference>
<dbReference type="PANTHER" id="PTHR44846:SF16">
    <property type="entry name" value="TRANSCRIPTIONAL REGULATOR PHNF-RELATED"/>
    <property type="match status" value="1"/>
</dbReference>
<dbReference type="Gene3D" id="3.40.1410.10">
    <property type="entry name" value="Chorismate lyase-like"/>
    <property type="match status" value="1"/>
</dbReference>
<evidence type="ECO:0000313" key="6">
    <source>
        <dbReference type="EMBL" id="KAB2790791.1"/>
    </source>
</evidence>
<evidence type="ECO:0000256" key="1">
    <source>
        <dbReference type="ARBA" id="ARBA00023015"/>
    </source>
</evidence>
<dbReference type="GO" id="GO:0003700">
    <property type="term" value="F:DNA-binding transcription factor activity"/>
    <property type="evidence" value="ECO:0007669"/>
    <property type="project" value="InterPro"/>
</dbReference>
<dbReference type="RefSeq" id="WP_006470630.1">
    <property type="nucleotide sequence ID" value="NZ_WBWX01000017.1"/>
</dbReference>
<reference evidence="6 7" key="1">
    <citation type="submission" date="2019-09" db="EMBL/GenBank/DDBJ databases">
        <title>Taxonomic organization of the family Brucellaceae based on a phylogenomic approach.</title>
        <authorList>
            <person name="Leclercq S."/>
            <person name="Cloeckaert A."/>
            <person name="Zygmunt M.S."/>
        </authorList>
    </citation>
    <scope>NUCLEOTIDE SEQUENCE [LARGE SCALE GENOMIC DNA]</scope>
    <source>
        <strain evidence="6 7">CCUG 34461</strain>
    </source>
</reference>
<dbReference type="EMBL" id="WBWX01000017">
    <property type="protein sequence ID" value="KAB2790791.1"/>
    <property type="molecule type" value="Genomic_DNA"/>
</dbReference>
<accession>A0A6I0DK46</accession>
<comment type="caution">
    <text evidence="6">The sequence shown here is derived from an EMBL/GenBank/DDBJ whole genome shotgun (WGS) entry which is preliminary data.</text>
</comment>
<evidence type="ECO:0000259" key="5">
    <source>
        <dbReference type="PROSITE" id="PS50949"/>
    </source>
</evidence>
<dbReference type="Pfam" id="PF07702">
    <property type="entry name" value="UTRA"/>
    <property type="match status" value="1"/>
</dbReference>
<dbReference type="InterPro" id="IPR000524">
    <property type="entry name" value="Tscrpt_reg_HTH_GntR"/>
</dbReference>
<organism evidence="6 7">
    <name type="scientific">Brucella anthropi</name>
    <name type="common">Ochrobactrum anthropi</name>
    <dbReference type="NCBI Taxonomy" id="529"/>
    <lineage>
        <taxon>Bacteria</taxon>
        <taxon>Pseudomonadati</taxon>
        <taxon>Pseudomonadota</taxon>
        <taxon>Alphaproteobacteria</taxon>
        <taxon>Hyphomicrobiales</taxon>
        <taxon>Brucellaceae</taxon>
        <taxon>Brucella/Ochrobactrum group</taxon>
        <taxon>Brucella</taxon>
    </lineage>
</organism>
<dbReference type="Gene3D" id="1.10.10.10">
    <property type="entry name" value="Winged helix-like DNA-binding domain superfamily/Winged helix DNA-binding domain"/>
    <property type="match status" value="1"/>
</dbReference>
<proteinExistence type="predicted"/>
<evidence type="ECO:0000256" key="4">
    <source>
        <dbReference type="SAM" id="MobiDB-lite"/>
    </source>
</evidence>
<sequence length="257" mass="29050">MPEPDQHLYEKIKATIDRRVEAEEWPAEFQVPAEVELAEEFGASRLTVRRALRELQVEGVLIRIQGRGTFVVGRRMQCAIFNISDMAEEIALNGGAHACRVIELCAVPRGDPQSNMLALGPDGVVFHARLLHLEDGTPIQLEDRYVNASEAPSFLEQDFTKITPHAYLLRETTVTSVDNTIRAIRPDEEACRLLQIDSTQPCLLLDRSTWRDGTPMTRSRFLYPGDRYRLRSSHEARQNRVVNASGPLAPKGHRKLK</sequence>
<dbReference type="InterPro" id="IPR028978">
    <property type="entry name" value="Chorismate_lyase_/UTRA_dom_sf"/>
</dbReference>
<name>A0A6I0DK46_BRUAN</name>
<evidence type="ECO:0000256" key="2">
    <source>
        <dbReference type="ARBA" id="ARBA00023125"/>
    </source>
</evidence>
<dbReference type="PANTHER" id="PTHR44846">
    <property type="entry name" value="MANNOSYL-D-GLYCERATE TRANSPORT/METABOLISM SYSTEM REPRESSOR MNGR-RELATED"/>
    <property type="match status" value="1"/>
</dbReference>
<keyword evidence="1" id="KW-0805">Transcription regulation</keyword>
<dbReference type="InterPro" id="IPR050679">
    <property type="entry name" value="Bact_HTH_transcr_reg"/>
</dbReference>
<keyword evidence="3" id="KW-0804">Transcription</keyword>
<dbReference type="PROSITE" id="PS50949">
    <property type="entry name" value="HTH_GNTR"/>
    <property type="match status" value="1"/>
</dbReference>
<gene>
    <name evidence="6" type="ORF">F9L06_24520</name>
</gene>